<comment type="caution">
    <text evidence="1">The sequence shown here is derived from an EMBL/GenBank/DDBJ whole genome shotgun (WGS) entry which is preliminary data.</text>
</comment>
<dbReference type="EMBL" id="JACDUS010000006">
    <property type="protein sequence ID" value="MBA2882077.1"/>
    <property type="molecule type" value="Genomic_DNA"/>
</dbReference>
<protein>
    <submittedName>
        <fullName evidence="1">Uncharacterized protein</fullName>
    </submittedName>
</protein>
<organism evidence="1 2">
    <name type="scientific">Desulfosalsimonas propionicica</name>
    <dbReference type="NCBI Taxonomy" id="332175"/>
    <lineage>
        <taxon>Bacteria</taxon>
        <taxon>Pseudomonadati</taxon>
        <taxon>Thermodesulfobacteriota</taxon>
        <taxon>Desulfobacteria</taxon>
        <taxon>Desulfobacterales</taxon>
        <taxon>Desulfosalsimonadaceae</taxon>
        <taxon>Desulfosalsimonas</taxon>
    </lineage>
</organism>
<dbReference type="AlphaFoldDB" id="A0A7W0HLA3"/>
<keyword evidence="2" id="KW-1185">Reference proteome</keyword>
<sequence>MAVKKKNSRQKKICPFVEGECLETGCQLYHEEFSRCLIDLLTFNLYSLASEMRKYNNKE</sequence>
<proteinExistence type="predicted"/>
<dbReference type="RefSeq" id="WP_181551722.1">
    <property type="nucleotide sequence ID" value="NZ_JACDUS010000006.1"/>
</dbReference>
<reference evidence="1 2" key="1">
    <citation type="submission" date="2020-07" db="EMBL/GenBank/DDBJ databases">
        <title>Genomic Encyclopedia of Type Strains, Phase IV (KMG-IV): sequencing the most valuable type-strain genomes for metagenomic binning, comparative biology and taxonomic classification.</title>
        <authorList>
            <person name="Goeker M."/>
        </authorList>
    </citation>
    <scope>NUCLEOTIDE SEQUENCE [LARGE SCALE GENOMIC DNA]</scope>
    <source>
        <strain evidence="1 2">DSM 17721</strain>
    </source>
</reference>
<name>A0A7W0HLA3_9BACT</name>
<evidence type="ECO:0000313" key="1">
    <source>
        <dbReference type="EMBL" id="MBA2882077.1"/>
    </source>
</evidence>
<gene>
    <name evidence="1" type="ORF">HNR65_002411</name>
</gene>
<dbReference type="Proteomes" id="UP000525298">
    <property type="component" value="Unassembled WGS sequence"/>
</dbReference>
<accession>A0A7W0HLA3</accession>
<evidence type="ECO:0000313" key="2">
    <source>
        <dbReference type="Proteomes" id="UP000525298"/>
    </source>
</evidence>